<evidence type="ECO:0000313" key="4">
    <source>
        <dbReference type="Proteomes" id="UP000190961"/>
    </source>
</evidence>
<dbReference type="Gene3D" id="3.40.630.30">
    <property type="match status" value="1"/>
</dbReference>
<accession>A0A1T5LZT7</accession>
<evidence type="ECO:0000259" key="1">
    <source>
        <dbReference type="PROSITE" id="PS51186"/>
    </source>
</evidence>
<dbReference type="Pfam" id="PF14542">
    <property type="entry name" value="Acetyltransf_CG"/>
    <property type="match status" value="1"/>
</dbReference>
<dbReference type="Proteomes" id="UP000190961">
    <property type="component" value="Unassembled WGS sequence"/>
</dbReference>
<dbReference type="PANTHER" id="PTHR31435">
    <property type="entry name" value="PROTEIN NATD1"/>
    <property type="match status" value="1"/>
</dbReference>
<sequence>MSEIQFEINSHGRGSFFVKEGDERLAEMVISIVGSNLTVYHTEVSEKLRGQGTAAKLLSTMVDYVREHNLKVIALCPYVHAQFKAHPEKYTDIWNQDWHNPK</sequence>
<proteinExistence type="predicted"/>
<feature type="domain" description="N-acetyltransferase" evidence="1">
    <location>
        <begin position="1"/>
        <end position="102"/>
    </location>
</feature>
<dbReference type="AlphaFoldDB" id="A0A1T5LZT7"/>
<feature type="domain" description="N-acetyltransferase" evidence="2">
    <location>
        <begin position="8"/>
        <end position="95"/>
    </location>
</feature>
<dbReference type="InterPro" id="IPR000182">
    <property type="entry name" value="GNAT_dom"/>
</dbReference>
<dbReference type="GO" id="GO:0016747">
    <property type="term" value="F:acyltransferase activity, transferring groups other than amino-acyl groups"/>
    <property type="evidence" value="ECO:0007669"/>
    <property type="project" value="InterPro"/>
</dbReference>
<dbReference type="RefSeq" id="WP_079688520.1">
    <property type="nucleotide sequence ID" value="NZ_FUZU01000003.1"/>
</dbReference>
<dbReference type="InterPro" id="IPR031165">
    <property type="entry name" value="GNAT_YJDJ"/>
</dbReference>
<gene>
    <name evidence="3" type="ORF">SAMN05660236_3945</name>
</gene>
<protein>
    <submittedName>
        <fullName evidence="3">Uncharacterized protein</fullName>
    </submittedName>
</protein>
<dbReference type="OrthoDB" id="9793389at2"/>
<dbReference type="EMBL" id="FUZU01000003">
    <property type="protein sequence ID" value="SKC81413.1"/>
    <property type="molecule type" value="Genomic_DNA"/>
</dbReference>
<reference evidence="3 4" key="1">
    <citation type="submission" date="2017-02" db="EMBL/GenBank/DDBJ databases">
        <authorList>
            <person name="Peterson S.W."/>
        </authorList>
    </citation>
    <scope>NUCLEOTIDE SEQUENCE [LARGE SCALE GENOMIC DNA]</scope>
    <source>
        <strain evidence="3 4">DSM 25262</strain>
    </source>
</reference>
<evidence type="ECO:0000259" key="2">
    <source>
        <dbReference type="PROSITE" id="PS51729"/>
    </source>
</evidence>
<dbReference type="PROSITE" id="PS51729">
    <property type="entry name" value="GNAT_YJDJ"/>
    <property type="match status" value="1"/>
</dbReference>
<dbReference type="InterPro" id="IPR045057">
    <property type="entry name" value="Gcn5-rel_NAT"/>
</dbReference>
<dbReference type="STRING" id="688867.SAMN05660236_3945"/>
<dbReference type="PROSITE" id="PS51186">
    <property type="entry name" value="GNAT"/>
    <property type="match status" value="1"/>
</dbReference>
<dbReference type="PANTHER" id="PTHR31435:SF10">
    <property type="entry name" value="BSR4717 PROTEIN"/>
    <property type="match status" value="1"/>
</dbReference>
<dbReference type="InterPro" id="IPR016181">
    <property type="entry name" value="Acyl_CoA_acyltransferase"/>
</dbReference>
<name>A0A1T5LZT7_9BACT</name>
<organism evidence="3 4">
    <name type="scientific">Ohtaekwangia koreensis</name>
    <dbReference type="NCBI Taxonomy" id="688867"/>
    <lineage>
        <taxon>Bacteria</taxon>
        <taxon>Pseudomonadati</taxon>
        <taxon>Bacteroidota</taxon>
        <taxon>Cytophagia</taxon>
        <taxon>Cytophagales</taxon>
        <taxon>Fulvivirgaceae</taxon>
        <taxon>Ohtaekwangia</taxon>
    </lineage>
</organism>
<keyword evidence="4" id="KW-1185">Reference proteome</keyword>
<dbReference type="SUPFAM" id="SSF55729">
    <property type="entry name" value="Acyl-CoA N-acyltransferases (Nat)"/>
    <property type="match status" value="1"/>
</dbReference>
<evidence type="ECO:0000313" key="3">
    <source>
        <dbReference type="EMBL" id="SKC81413.1"/>
    </source>
</evidence>
<dbReference type="CDD" id="cd04301">
    <property type="entry name" value="NAT_SF"/>
    <property type="match status" value="1"/>
</dbReference>